<dbReference type="Gene3D" id="3.30.1310.10">
    <property type="entry name" value="Nucleoid-associated protein YbaB-like domain"/>
    <property type="match status" value="1"/>
</dbReference>
<dbReference type="SUPFAM" id="SSF82607">
    <property type="entry name" value="YbaB-like"/>
    <property type="match status" value="1"/>
</dbReference>
<dbReference type="OrthoDB" id="384808at2"/>
<dbReference type="GO" id="GO:0003677">
    <property type="term" value="F:DNA binding"/>
    <property type="evidence" value="ECO:0007669"/>
    <property type="project" value="InterPro"/>
</dbReference>
<proteinExistence type="predicted"/>
<gene>
    <name evidence="2" type="ORF">B2G44_00990</name>
    <name evidence="1" type="ORF">OC712_00800</name>
</gene>
<dbReference type="Proteomes" id="UP001383392">
    <property type="component" value="Unassembled WGS sequence"/>
</dbReference>
<dbReference type="InterPro" id="IPR036894">
    <property type="entry name" value="YbaB-like_sf"/>
</dbReference>
<evidence type="ECO:0000313" key="3">
    <source>
        <dbReference type="Proteomes" id="UP000189722"/>
    </source>
</evidence>
<protein>
    <submittedName>
        <fullName evidence="1">YbaB/EbfC family nucleoid-associated protein</fullName>
    </submittedName>
</protein>
<dbReference type="PIRSF" id="PIRSF004555">
    <property type="entry name" value="UCP004555"/>
    <property type="match status" value="1"/>
</dbReference>
<dbReference type="InterPro" id="IPR004401">
    <property type="entry name" value="YbaB/EbfC"/>
</dbReference>
<accession>A0A1S9M207</accession>
<dbReference type="EMBL" id="MWKN01000023">
    <property type="protein sequence ID" value="OOP59290.1"/>
    <property type="molecule type" value="Genomic_DNA"/>
</dbReference>
<dbReference type="AlphaFoldDB" id="A0A1S9M207"/>
<comment type="caution">
    <text evidence="2">The sequence shown here is derived from an EMBL/GenBank/DDBJ whole genome shotgun (WGS) entry which is preliminary data.</text>
</comment>
<evidence type="ECO:0000313" key="4">
    <source>
        <dbReference type="Proteomes" id="UP001383392"/>
    </source>
</evidence>
<dbReference type="EMBL" id="JAOSJG010000005">
    <property type="protein sequence ID" value="MEK0309027.1"/>
    <property type="molecule type" value="Genomic_DNA"/>
</dbReference>
<sequence length="90" mass="10476">MFEKLKRIQESIKYEQKKLESREFTACVGDVMIVMQGTKQVIDVRIQNSQILQNLDLLQESILLSFNNVLQQVDKASRDVITRASEYLEV</sequence>
<dbReference type="RefSeq" id="WP_078122998.1">
    <property type="nucleotide sequence ID" value="NZ_JAOSJG010000005.1"/>
</dbReference>
<reference evidence="1 4" key="2">
    <citation type="journal article" date="2023" name="Int. J. Syst. Evol. Microbiol.">
        <title>The observation of taxonomic boundaries for the 16SrII and 16SrXXV phytoplasmas using genome-based delimitation.</title>
        <authorList>
            <person name="Rodrigues Jardim B."/>
            <person name="Tran-Nguyen L.T.T."/>
            <person name="Gambley C."/>
            <person name="Al-Sadi A.M."/>
            <person name="Al-Subhi A.M."/>
            <person name="Foissac X."/>
            <person name="Salar P."/>
            <person name="Cai H."/>
            <person name="Yang J.Y."/>
            <person name="Davis R."/>
            <person name="Jones L."/>
            <person name="Rodoni B."/>
            <person name="Constable F.E."/>
        </authorList>
    </citation>
    <scope>NUCLEOTIDE SEQUENCE [LARGE SCALE GENOMIC DNA]</scope>
    <source>
        <strain evidence="1">BAWM-OMN-P75</strain>
    </source>
</reference>
<dbReference type="STRING" id="180978.B2G44_00990"/>
<name>A0A1S9M207_9MOLU</name>
<organism evidence="2 3">
    <name type="scientific">Candidatus Phytoplasma citri</name>
    <dbReference type="NCBI Taxonomy" id="180978"/>
    <lineage>
        <taxon>Bacteria</taxon>
        <taxon>Bacillati</taxon>
        <taxon>Mycoplasmatota</taxon>
        <taxon>Mollicutes</taxon>
        <taxon>Acholeplasmatales</taxon>
        <taxon>Acholeplasmataceae</taxon>
        <taxon>Candidatus Phytoplasma</taxon>
        <taxon>16SrII (Peanut WB group)</taxon>
    </lineage>
</organism>
<reference evidence="2 3" key="1">
    <citation type="submission" date="2017-02" db="EMBL/GenBank/DDBJ databases">
        <title>A draft genome of 'Candidatus Phytoplasma aurantifolia' the agent of the witches-broom disease of lime.</title>
        <authorList>
            <person name="Foissac X."/>
            <person name="Carle P."/>
        </authorList>
    </citation>
    <scope>NUCLEOTIDE SEQUENCE [LARGE SCALE GENOMIC DNA]</scope>
    <source>
        <strain evidence="2 3">WBDL</strain>
    </source>
</reference>
<evidence type="ECO:0000313" key="2">
    <source>
        <dbReference type="EMBL" id="OOP59290.1"/>
    </source>
</evidence>
<dbReference type="Pfam" id="PF02575">
    <property type="entry name" value="YbaB_DNA_bd"/>
    <property type="match status" value="1"/>
</dbReference>
<evidence type="ECO:0000313" key="1">
    <source>
        <dbReference type="EMBL" id="MEK0309027.1"/>
    </source>
</evidence>
<keyword evidence="4" id="KW-1185">Reference proteome</keyword>
<dbReference type="Proteomes" id="UP000189722">
    <property type="component" value="Unassembled WGS sequence"/>
</dbReference>